<protein>
    <recommendedName>
        <fullName evidence="3">F-box domain-containing protein</fullName>
    </recommendedName>
</protein>
<comment type="caution">
    <text evidence="1">The sequence shown here is derived from an EMBL/GenBank/DDBJ whole genome shotgun (WGS) entry which is preliminary data.</text>
</comment>
<dbReference type="GeneID" id="85349544"/>
<gene>
    <name evidence="1" type="ORF">EV420DRAFT_1133605</name>
</gene>
<dbReference type="AlphaFoldDB" id="A0AA39MNN8"/>
<accession>A0AA39MNN8</accession>
<dbReference type="Proteomes" id="UP001175211">
    <property type="component" value="Unassembled WGS sequence"/>
</dbReference>
<reference evidence="1" key="1">
    <citation type="submission" date="2023-06" db="EMBL/GenBank/DDBJ databases">
        <authorList>
            <consortium name="Lawrence Berkeley National Laboratory"/>
            <person name="Ahrendt S."/>
            <person name="Sahu N."/>
            <person name="Indic B."/>
            <person name="Wong-Bajracharya J."/>
            <person name="Merenyi Z."/>
            <person name="Ke H.-M."/>
            <person name="Monk M."/>
            <person name="Kocsube S."/>
            <person name="Drula E."/>
            <person name="Lipzen A."/>
            <person name="Balint B."/>
            <person name="Henrissat B."/>
            <person name="Andreopoulos B."/>
            <person name="Martin F.M."/>
            <person name="Harder C.B."/>
            <person name="Rigling D."/>
            <person name="Ford K.L."/>
            <person name="Foster G.D."/>
            <person name="Pangilinan J."/>
            <person name="Papanicolaou A."/>
            <person name="Barry K."/>
            <person name="LaButti K."/>
            <person name="Viragh M."/>
            <person name="Koriabine M."/>
            <person name="Yan M."/>
            <person name="Riley R."/>
            <person name="Champramary S."/>
            <person name="Plett K.L."/>
            <person name="Tsai I.J."/>
            <person name="Slot J."/>
            <person name="Sipos G."/>
            <person name="Plett J."/>
            <person name="Nagy L.G."/>
            <person name="Grigoriev I.V."/>
        </authorList>
    </citation>
    <scope>NUCLEOTIDE SEQUENCE</scope>
    <source>
        <strain evidence="1">CCBAS 213</strain>
    </source>
</reference>
<organism evidence="1 2">
    <name type="scientific">Armillaria tabescens</name>
    <name type="common">Ringless honey mushroom</name>
    <name type="synonym">Agaricus tabescens</name>
    <dbReference type="NCBI Taxonomy" id="1929756"/>
    <lineage>
        <taxon>Eukaryota</taxon>
        <taxon>Fungi</taxon>
        <taxon>Dikarya</taxon>
        <taxon>Basidiomycota</taxon>
        <taxon>Agaricomycotina</taxon>
        <taxon>Agaricomycetes</taxon>
        <taxon>Agaricomycetidae</taxon>
        <taxon>Agaricales</taxon>
        <taxon>Marasmiineae</taxon>
        <taxon>Physalacriaceae</taxon>
        <taxon>Desarmillaria</taxon>
    </lineage>
</organism>
<evidence type="ECO:0008006" key="3">
    <source>
        <dbReference type="Google" id="ProtNLM"/>
    </source>
</evidence>
<evidence type="ECO:0000313" key="1">
    <source>
        <dbReference type="EMBL" id="KAK0440404.1"/>
    </source>
</evidence>
<name>A0AA39MNN8_ARMTA</name>
<proteinExistence type="predicted"/>
<dbReference type="EMBL" id="JAUEPS010000077">
    <property type="protein sequence ID" value="KAK0440404.1"/>
    <property type="molecule type" value="Genomic_DNA"/>
</dbReference>
<evidence type="ECO:0000313" key="2">
    <source>
        <dbReference type="Proteomes" id="UP001175211"/>
    </source>
</evidence>
<keyword evidence="2" id="KW-1185">Reference proteome</keyword>
<sequence length="547" mass="62130">MAKPSPPSTPPKPLCLKCGFLSSYPQIKREPPDPRLEALLKTNTPPLEAEKATFRKAKEDLPLIVSDLDERIAQTHQLLHALKGERAQAAEDLRHAKIVLHPMRTIPDDILREIFLHNTLTWEDLVDAGRRLAFHDSLDPRCGPWVLTHVCRNWRSVALSMPSLWNCISLDFNVYYRQRDRPACVALQLGLHIQRARRSPLSIRIESMVDIHTHNAFPIILSSMSQWKHLHIRVPPATCHQLAQCKAFLENLEEACIDGGTFPTSSQRESLEMFQMASNLWRLHIGEHADLRSHRLRLAWSQLTYLSIDIYADMNFNLFKELKKLRSLRIVFPSGPRKLNVSQRITLPKVEYLSLKRKGAAHGVNTLAGVFDMLDLPSLDSLAFGANIEPGLKGMLLDLPTSLSYPGRELDNVSLGFPDYDLSIPENNSRILNFLTQASDVVAIGLALKNIGKDVMKKLTADDVNGYNRFPTLRHLDFHNASFTVSQAALLDMIESRWKNGGEDEESFLNLRRIHLPEDFEFDEPGAEERYLVLQEQGLLIYCPVVD</sequence>
<dbReference type="RefSeq" id="XP_060323565.1">
    <property type="nucleotide sequence ID" value="XM_060465996.1"/>
</dbReference>